<evidence type="ECO:0000256" key="2">
    <source>
        <dbReference type="ARBA" id="ARBA00022475"/>
    </source>
</evidence>
<comment type="caution">
    <text evidence="7">The sequence shown here is derived from an EMBL/GenBank/DDBJ whole genome shotgun (WGS) entry which is preliminary data.</text>
</comment>
<organism evidence="7 8">
    <name type="scientific">Rhizobium straminoryzae</name>
    <dbReference type="NCBI Taxonomy" id="1387186"/>
    <lineage>
        <taxon>Bacteria</taxon>
        <taxon>Pseudomonadati</taxon>
        <taxon>Pseudomonadota</taxon>
        <taxon>Alphaproteobacteria</taxon>
        <taxon>Hyphomicrobiales</taxon>
        <taxon>Rhizobiaceae</taxon>
        <taxon>Rhizobium/Agrobacterium group</taxon>
        <taxon>Rhizobium</taxon>
    </lineage>
</organism>
<evidence type="ECO:0000256" key="5">
    <source>
        <dbReference type="ARBA" id="ARBA00023136"/>
    </source>
</evidence>
<proteinExistence type="predicted"/>
<keyword evidence="4 6" id="KW-1133">Transmembrane helix</keyword>
<dbReference type="EMBL" id="VJMG01000030">
    <property type="protein sequence ID" value="TRL38630.1"/>
    <property type="molecule type" value="Genomic_DNA"/>
</dbReference>
<sequence>MGDEAIIRKYGWSVLGLAVVAISVWFLYKELRGLSLDALGDSLKAISAMHWCLAVLSALGAYVALAGYDALALGYLGRRVNGWFIMLTSFTTYALSHNLGASVFSGSVIRYRAYSSKGLSAIQIGQLVAFCSFTFAFGTILLSGITLVLEPSLGERFIEGLSPEVSRGAGIAVLLLTAAYVYGSWRGFRPLVLGPIRIAYPNLRTVMLQLIIGPAELIAAAAIIYFALPAAGNPGFFIVLGIFLMSFSAALLSTAPGGLGVLELVFVNGLPEMDKPDVLAALIVFRLLYLIIPFALSLIVVLVFEKRSLSAGR</sequence>
<dbReference type="InterPro" id="IPR022791">
    <property type="entry name" value="L-PG_synthase/AglD"/>
</dbReference>
<keyword evidence="8" id="KW-1185">Reference proteome</keyword>
<feature type="transmembrane region" description="Helical" evidence="6">
    <location>
        <begin position="208"/>
        <end position="228"/>
    </location>
</feature>
<evidence type="ECO:0000313" key="8">
    <source>
        <dbReference type="Proteomes" id="UP000316801"/>
    </source>
</evidence>
<gene>
    <name evidence="7" type="ORF">FNA46_12515</name>
</gene>
<keyword evidence="3 6" id="KW-0812">Transmembrane</keyword>
<comment type="subcellular location">
    <subcellularLocation>
        <location evidence="1">Cell membrane</location>
        <topology evidence="1">Multi-pass membrane protein</topology>
    </subcellularLocation>
</comment>
<feature type="transmembrane region" description="Helical" evidence="6">
    <location>
        <begin position="235"/>
        <end position="259"/>
    </location>
</feature>
<evidence type="ECO:0000256" key="1">
    <source>
        <dbReference type="ARBA" id="ARBA00004651"/>
    </source>
</evidence>
<dbReference type="AlphaFoldDB" id="A0A549T9T6"/>
<evidence type="ECO:0000256" key="3">
    <source>
        <dbReference type="ARBA" id="ARBA00022692"/>
    </source>
</evidence>
<accession>A0A549T9T6</accession>
<feature type="transmembrane region" description="Helical" evidence="6">
    <location>
        <begin position="12"/>
        <end position="28"/>
    </location>
</feature>
<feature type="transmembrane region" description="Helical" evidence="6">
    <location>
        <begin position="124"/>
        <end position="149"/>
    </location>
</feature>
<evidence type="ECO:0000256" key="4">
    <source>
        <dbReference type="ARBA" id="ARBA00022989"/>
    </source>
</evidence>
<keyword evidence="2" id="KW-1003">Cell membrane</keyword>
<feature type="transmembrane region" description="Helical" evidence="6">
    <location>
        <begin position="48"/>
        <end position="71"/>
    </location>
</feature>
<evidence type="ECO:0000256" key="6">
    <source>
        <dbReference type="SAM" id="Phobius"/>
    </source>
</evidence>
<protein>
    <submittedName>
        <fullName evidence="7">UPF0104 family protein</fullName>
    </submittedName>
</protein>
<dbReference type="GO" id="GO:0005886">
    <property type="term" value="C:plasma membrane"/>
    <property type="evidence" value="ECO:0007669"/>
    <property type="project" value="UniProtKB-SubCell"/>
</dbReference>
<name>A0A549T9T6_9HYPH</name>
<feature type="transmembrane region" description="Helical" evidence="6">
    <location>
        <begin position="279"/>
        <end position="304"/>
    </location>
</feature>
<keyword evidence="5 6" id="KW-0472">Membrane</keyword>
<dbReference type="RefSeq" id="WP_143125612.1">
    <property type="nucleotide sequence ID" value="NZ_VJMG01000030.1"/>
</dbReference>
<feature type="transmembrane region" description="Helical" evidence="6">
    <location>
        <begin position="83"/>
        <end position="104"/>
    </location>
</feature>
<dbReference type="Pfam" id="PF03706">
    <property type="entry name" value="LPG_synthase_TM"/>
    <property type="match status" value="1"/>
</dbReference>
<dbReference type="Proteomes" id="UP000316801">
    <property type="component" value="Unassembled WGS sequence"/>
</dbReference>
<reference evidence="7 8" key="1">
    <citation type="submission" date="2019-07" db="EMBL/GenBank/DDBJ databases">
        <title>Ln-dependent methylotrophs.</title>
        <authorList>
            <person name="Tani A."/>
        </authorList>
    </citation>
    <scope>NUCLEOTIDE SEQUENCE [LARGE SCALE GENOMIC DNA]</scope>
    <source>
        <strain evidence="7 8">SM12</strain>
    </source>
</reference>
<evidence type="ECO:0000313" key="7">
    <source>
        <dbReference type="EMBL" id="TRL38630.1"/>
    </source>
</evidence>